<dbReference type="SUPFAM" id="SSF47473">
    <property type="entry name" value="EF-hand"/>
    <property type="match status" value="1"/>
</dbReference>
<evidence type="ECO:0000259" key="6">
    <source>
        <dbReference type="PROSITE" id="PS50222"/>
    </source>
</evidence>
<accession>Q3SCX4</accession>
<protein>
    <recommendedName>
        <fullName evidence="1">Calmodulin</fullName>
    </recommendedName>
</protein>
<proteinExistence type="predicted"/>
<dbReference type="PANTHER" id="PTHR23048">
    <property type="entry name" value="MYOSIN LIGHT CHAIN 1, 3"/>
    <property type="match status" value="1"/>
</dbReference>
<dbReference type="FunFam" id="1.10.238.10:FF:000527">
    <property type="entry name" value="Calmodulin-3"/>
    <property type="match status" value="1"/>
</dbReference>
<reference evidence="7" key="1">
    <citation type="submission" date="2005-01" db="EMBL/GenBank/DDBJ databases">
        <authorList>
            <person name="Genoscope"/>
        </authorList>
    </citation>
    <scope>NUCLEOTIDE SEQUENCE</scope>
</reference>
<organism evidence="7">
    <name type="scientific">Paramecium tetraurelia</name>
    <dbReference type="NCBI Taxonomy" id="5888"/>
    <lineage>
        <taxon>Eukaryota</taxon>
        <taxon>Sar</taxon>
        <taxon>Alveolata</taxon>
        <taxon>Ciliophora</taxon>
        <taxon>Intramacronucleata</taxon>
        <taxon>Oligohymenophorea</taxon>
        <taxon>Peniculida</taxon>
        <taxon>Parameciidae</taxon>
        <taxon>Paramecium</taxon>
    </lineage>
</organism>
<evidence type="ECO:0000256" key="3">
    <source>
        <dbReference type="ARBA" id="ARBA00022737"/>
    </source>
</evidence>
<dbReference type="Pfam" id="PF13499">
    <property type="entry name" value="EF-hand_7"/>
    <property type="match status" value="2"/>
</dbReference>
<keyword evidence="2" id="KW-0479">Metal-binding</keyword>
<dbReference type="CDD" id="cd00051">
    <property type="entry name" value="EFh"/>
    <property type="match status" value="2"/>
</dbReference>
<feature type="domain" description="EF-hand" evidence="6">
    <location>
        <begin position="50"/>
        <end position="85"/>
    </location>
</feature>
<evidence type="ECO:0000256" key="5">
    <source>
        <dbReference type="ARBA" id="ARBA00022990"/>
    </source>
</evidence>
<evidence type="ECO:0000256" key="1">
    <source>
        <dbReference type="ARBA" id="ARBA00020786"/>
    </source>
</evidence>
<feature type="domain" description="EF-hand" evidence="6">
    <location>
        <begin position="87"/>
        <end position="122"/>
    </location>
</feature>
<dbReference type="PROSITE" id="PS00018">
    <property type="entry name" value="EF_HAND_1"/>
    <property type="match status" value="1"/>
</dbReference>
<keyword evidence="5" id="KW-0007">Acetylation</keyword>
<dbReference type="Gene3D" id="1.10.238.10">
    <property type="entry name" value="EF-hand"/>
    <property type="match status" value="2"/>
</dbReference>
<gene>
    <name evidence="7" type="primary">cam4-2</name>
</gene>
<keyword evidence="3" id="KW-0677">Repeat</keyword>
<evidence type="ECO:0000256" key="4">
    <source>
        <dbReference type="ARBA" id="ARBA00022837"/>
    </source>
</evidence>
<name>Q3SCX4_PARTE</name>
<dbReference type="PROSITE" id="PS50222">
    <property type="entry name" value="EF_HAND_2"/>
    <property type="match status" value="3"/>
</dbReference>
<keyword evidence="4" id="KW-0106">Calcium</keyword>
<dbReference type="InterPro" id="IPR018247">
    <property type="entry name" value="EF_Hand_1_Ca_BS"/>
</dbReference>
<sequence length="173" mass="19918">MLQTHITTIDPAEKRMKDIKEAFDQFDTDNKGTVSTKELANILKYLGQDPTDEELDNYMRELDPESTGTIDFMKMMKILTKAVKDDDTIDELMASFRVFDLDNTGTVQTAEMRYILMEMGEKMTAQDVKDILKEMDPDDSGMCKYVDYVKKKYEDLQVAKAKAAKLKAKKKKK</sequence>
<dbReference type="PANTHER" id="PTHR23048:SF0">
    <property type="entry name" value="CALMODULIN LIKE 3"/>
    <property type="match status" value="1"/>
</dbReference>
<dbReference type="EMBL" id="CR933486">
    <property type="protein sequence ID" value="CAI44591.1"/>
    <property type="molecule type" value="Genomic_DNA"/>
</dbReference>
<dbReference type="AlphaFoldDB" id="Q3SCX4"/>
<feature type="domain" description="EF-hand" evidence="6">
    <location>
        <begin position="14"/>
        <end position="49"/>
    </location>
</feature>
<dbReference type="InterPro" id="IPR050230">
    <property type="entry name" value="CALM/Myosin/TropC-like"/>
</dbReference>
<dbReference type="InterPro" id="IPR011992">
    <property type="entry name" value="EF-hand-dom_pair"/>
</dbReference>
<dbReference type="InterPro" id="IPR002048">
    <property type="entry name" value="EF_hand_dom"/>
</dbReference>
<dbReference type="SMART" id="SM00054">
    <property type="entry name" value="EFh"/>
    <property type="match status" value="3"/>
</dbReference>
<evidence type="ECO:0000313" key="7">
    <source>
        <dbReference type="EMBL" id="CAI44591.1"/>
    </source>
</evidence>
<dbReference type="GO" id="GO:0005509">
    <property type="term" value="F:calcium ion binding"/>
    <property type="evidence" value="ECO:0007669"/>
    <property type="project" value="InterPro"/>
</dbReference>
<evidence type="ECO:0000256" key="2">
    <source>
        <dbReference type="ARBA" id="ARBA00022723"/>
    </source>
</evidence>